<dbReference type="EC" id="2.7.11.1" evidence="6"/>
<keyword evidence="6" id="KW-0808">Transferase</keyword>
<dbReference type="Pfam" id="PF13927">
    <property type="entry name" value="Ig_3"/>
    <property type="match status" value="1"/>
</dbReference>
<dbReference type="PANTHER" id="PTHR44427">
    <property type="entry name" value="CARCINOEMBRYONIC ANTIGEN-RELATED CELL ADHESION MOLECULE 19"/>
    <property type="match status" value="1"/>
</dbReference>
<keyword evidence="4" id="KW-0472">Membrane</keyword>
<dbReference type="SMART" id="SM00408">
    <property type="entry name" value="IGc2"/>
    <property type="match status" value="6"/>
</dbReference>
<sequence length="1612" mass="175720">MHGDKIVGIPLQSNGSFINDTLTIPTATFGDQGDYWCRVDIGNTHTRKHIFVDVIGEASAAPVMSTSLNIEGVVGHPVGFLNITTYCSPVKYVRCQTTTGVLINLEMLDVISSNDMGTYTYGKHESYLNYTGTYNCTAENKDGITTGSEFDVIIWGLINGSHTLIIPVATYVNNGQYRCSAGNNKTSTTSDPVNVNIIREASAAPVMSTSLNIEGVVGHPVGFLNITTYCSPVQYVRCQTTTGVLINLEMLDVISSNDMGTYTYGKHESYLNYTGTYNCTAENKDGITTGSEFDVIIWGLINGSHTLIIPVATYVNNGQYRCSAGNNKTSTTSDPVNVNIIREASAAPVMSTSLNIEGVVGHPVGFLNITTYCSPFKYVRCQTTTGVLINLEMLDVISSNDMGTYTYGKHESYLNYTGTYNCTAENKDGITTGSEFNVIMYGVILTIEPALSFDVTHGEEIQIKCYVQAVPKLTGFSWIHNDKSLQSDGGLINGSHTLIIPVATYVNNGQYRCSAGNNKTSTTSDPVNVNIIREASAAPVMSTSLNIEGVVGHPVGFLNITTYCSLVKYVRCQTTTGVLINLEMLDVISSNDMGTYTYGKHESYLNYTGTYNCTAENKDGITTGSEFNVIMYGVILTIEPALSFDVTHGEEIQIKCYVQAVPELTEASAAPVMSTSLNIEGVVGHPVGFLNITTYCSPVKYVRCQTTTGVLINLEMLDVISSNDMGTYTYGKHESYLNYTGTYNCTAENKDGITTGSEFNVIMYGVILTIEPALSFDVTHGEEIQIKCYVQAVPELTGFSWIHNDKSLQSDGGLINCSHTLIIPVATYVNNGQYRCSAGNNKTVLSNKASAAPVMSTSLNIEGVVGHPVGFLNITTYCSPVKYVRCQTTTGVLINLEMLDVISSNDMGTYTYGKHESYLNYTGTYNCTAENKDGITTGSEFNVIIHTDYWANLSFDVTHGEEIQIKCYVQAVPELTGFSWIHNDKSLQSDGGLINGSHTLIIPVATYVNNGQYRCSAGNNKTSATSDPVNVNIIREVSAAPVMSTSLNIEGVVGHPVGFLNITTYCSPVKYVRCQTTTGVLINLEMLDVIFSNDMGTYTYGKHESYLNYTGTYNCTAENKDGITTGSEFDVIIEIQIKCYVQAVPELTGFSWIHNDKSLQSDGGLINGSHTLIIPVATYVNNGQYRCSAGNNKTSATSDPVNVNIIREASAAPVMSTSLNIEGVVGHPVGFLNITTYCSPVKYVRCQTTTGVLINLEMLDVISSNDMGTYTYGKHESYLNYTGTYNCTAENKDGITTGSEFNVIMYGVILTIEPALSFDVTHGEEIQIKCYVQTVPELTGFSWIHNDKSLQSDGGLINGSQTLIIPVATYVNNGQYRCSAGNNKTSATSDPVNVNIIRGPPVISTKGQTHVVVHQSESVTLHCIIDFNPDALFVYWTKQVNGKEFVIGADGEFGESSLNFLEAKWTDTGTYSCHAGNSSGSAIHLFVISETPMCPCTVDYFQKVLTWNSQNVSNYTKDEWRTVLQPVLQAIEKELRIDVTTVSSFQRKKKSATNKSRSETVMGVVGAIFLAFVFGSVVIIDALSIKQHLRIIRKMWRRRGISNKKTLNTFHK</sequence>
<accession>A0A8S3SAH3</accession>
<evidence type="ECO:0000259" key="5">
    <source>
        <dbReference type="PROSITE" id="PS50835"/>
    </source>
</evidence>
<dbReference type="InterPro" id="IPR036179">
    <property type="entry name" value="Ig-like_dom_sf"/>
</dbReference>
<feature type="domain" description="Ig-like" evidence="5">
    <location>
        <begin position="1400"/>
        <end position="1489"/>
    </location>
</feature>
<feature type="domain" description="Ig-like" evidence="5">
    <location>
        <begin position="781"/>
        <end position="852"/>
    </location>
</feature>
<comment type="caution">
    <text evidence="6">The sequence shown here is derived from an EMBL/GenBank/DDBJ whole genome shotgun (WGS) entry which is preliminary data.</text>
</comment>
<keyword evidence="7" id="KW-1185">Reference proteome</keyword>
<dbReference type="Pfam" id="PF13895">
    <property type="entry name" value="Ig_2"/>
    <property type="match status" value="3"/>
</dbReference>
<evidence type="ECO:0000313" key="7">
    <source>
        <dbReference type="Proteomes" id="UP000683360"/>
    </source>
</evidence>
<name>A0A8S3SAH3_MYTED</name>
<dbReference type="SUPFAM" id="SSF48726">
    <property type="entry name" value="Immunoglobulin"/>
    <property type="match status" value="6"/>
</dbReference>
<keyword evidence="2" id="KW-0325">Glycoprotein</keyword>
<feature type="domain" description="Ig-like" evidence="5">
    <location>
        <begin position="458"/>
        <end position="530"/>
    </location>
</feature>
<dbReference type="Gene3D" id="2.60.40.10">
    <property type="entry name" value="Immunoglobulins"/>
    <property type="match status" value="6"/>
</dbReference>
<keyword evidence="3" id="KW-0393">Immunoglobulin domain</keyword>
<dbReference type="Proteomes" id="UP000683360">
    <property type="component" value="Unassembled WGS sequence"/>
</dbReference>
<dbReference type="SMART" id="SM00409">
    <property type="entry name" value="IG"/>
    <property type="match status" value="8"/>
</dbReference>
<reference evidence="6" key="1">
    <citation type="submission" date="2021-03" db="EMBL/GenBank/DDBJ databases">
        <authorList>
            <person name="Bekaert M."/>
        </authorList>
    </citation>
    <scope>NUCLEOTIDE SEQUENCE</scope>
</reference>
<organism evidence="6 7">
    <name type="scientific">Mytilus edulis</name>
    <name type="common">Blue mussel</name>
    <dbReference type="NCBI Taxonomy" id="6550"/>
    <lineage>
        <taxon>Eukaryota</taxon>
        <taxon>Metazoa</taxon>
        <taxon>Spiralia</taxon>
        <taxon>Lophotrochozoa</taxon>
        <taxon>Mollusca</taxon>
        <taxon>Bivalvia</taxon>
        <taxon>Autobranchia</taxon>
        <taxon>Pteriomorphia</taxon>
        <taxon>Mytilida</taxon>
        <taxon>Mytiloidea</taxon>
        <taxon>Mytilidae</taxon>
        <taxon>Mytilinae</taxon>
        <taxon>Mytilus</taxon>
    </lineage>
</organism>
<dbReference type="InterPro" id="IPR013098">
    <property type="entry name" value="Ig_I-set"/>
</dbReference>
<feature type="domain" description="Ig-like" evidence="5">
    <location>
        <begin position="1126"/>
        <end position="1204"/>
    </location>
</feature>
<evidence type="ECO:0000256" key="1">
    <source>
        <dbReference type="ARBA" id="ARBA00022729"/>
    </source>
</evidence>
<keyword evidence="1" id="KW-0732">Signal</keyword>
<keyword evidence="4" id="KW-0812">Transmembrane</keyword>
<dbReference type="Pfam" id="PF07679">
    <property type="entry name" value="I-set"/>
    <property type="match status" value="1"/>
</dbReference>
<dbReference type="PROSITE" id="PS50835">
    <property type="entry name" value="IG_LIKE"/>
    <property type="match status" value="6"/>
</dbReference>
<dbReference type="EMBL" id="CAJPWZ010001566">
    <property type="protein sequence ID" value="CAG2217717.1"/>
    <property type="molecule type" value="Genomic_DNA"/>
</dbReference>
<dbReference type="InterPro" id="IPR007110">
    <property type="entry name" value="Ig-like_dom"/>
</dbReference>
<dbReference type="InterPro" id="IPR050831">
    <property type="entry name" value="CEA_cell_adhesion"/>
</dbReference>
<dbReference type="CDD" id="cd00096">
    <property type="entry name" value="Ig"/>
    <property type="match status" value="2"/>
</dbReference>
<dbReference type="InterPro" id="IPR003599">
    <property type="entry name" value="Ig_sub"/>
</dbReference>
<evidence type="ECO:0000256" key="4">
    <source>
        <dbReference type="SAM" id="Phobius"/>
    </source>
</evidence>
<evidence type="ECO:0000256" key="3">
    <source>
        <dbReference type="ARBA" id="ARBA00023319"/>
    </source>
</evidence>
<dbReference type="GO" id="GO:0004674">
    <property type="term" value="F:protein serine/threonine kinase activity"/>
    <property type="evidence" value="ECO:0007669"/>
    <property type="project" value="UniProtKB-EC"/>
</dbReference>
<evidence type="ECO:0000256" key="2">
    <source>
        <dbReference type="ARBA" id="ARBA00023180"/>
    </source>
</evidence>
<dbReference type="InterPro" id="IPR013783">
    <property type="entry name" value="Ig-like_fold"/>
</dbReference>
<dbReference type="PANTHER" id="PTHR44427:SF1">
    <property type="entry name" value="CARCINOEMBRYONIC ANTIGEN-RELATED CELL ADHESION MOLECULE 1"/>
    <property type="match status" value="1"/>
</dbReference>
<feature type="domain" description="Ig-like" evidence="5">
    <location>
        <begin position="1323"/>
        <end position="1395"/>
    </location>
</feature>
<protein>
    <submittedName>
        <fullName evidence="6">TTN</fullName>
        <ecNumber evidence="6">2.7.11.1</ecNumber>
    </submittedName>
</protein>
<keyword evidence="4" id="KW-1133">Transmembrane helix</keyword>
<dbReference type="OrthoDB" id="6071987at2759"/>
<feature type="transmembrane region" description="Helical" evidence="4">
    <location>
        <begin position="1561"/>
        <end position="1585"/>
    </location>
</feature>
<gene>
    <name evidence="6" type="ORF">MEDL_31391</name>
</gene>
<feature type="domain" description="Ig-like" evidence="5">
    <location>
        <begin position="960"/>
        <end position="1032"/>
    </location>
</feature>
<proteinExistence type="predicted"/>
<dbReference type="InterPro" id="IPR003598">
    <property type="entry name" value="Ig_sub2"/>
</dbReference>
<evidence type="ECO:0000313" key="6">
    <source>
        <dbReference type="EMBL" id="CAG2217717.1"/>
    </source>
</evidence>